<sequence>MRIEKDNQIHQVINLQLSHWKLILTQDSELTKIWELTIPHNHHDIQETRHIKKECETKTSGNPRQRRPVFYPESRLRARTSTGPRVMPSALPQSQPSLPHAPSILRPAPGSAREAQSESLSPFNRPNSNLAPARAHERPESEDLGKKSNRTPLQPPASGGEAHKPGRVDPQPGPCPGVTGAPAPLEPPVTHCASRVRGRRLGQARTPGPRAPGHVSRSPPGRRLPAASARPPAAESAALRATPRRGQGEGTRRRPPAARSGGPRPRVPGRAPSCGRPCAPGGFQRLLQRGKLRLRTCLRPARRAAGGGGGRGQPRARSDWTGAGTTSATRPGPRRARPPRRRSVLGREPRSHVLPLRAPRCRRSPRAPAGRAKTLAPL</sequence>
<dbReference type="Proteomes" id="UP000645828">
    <property type="component" value="Unassembled WGS sequence"/>
</dbReference>
<reference evidence="2" key="1">
    <citation type="submission" date="2020-12" db="EMBL/GenBank/DDBJ databases">
        <authorList>
            <consortium name="Molecular Ecology Group"/>
        </authorList>
    </citation>
    <scope>NUCLEOTIDE SEQUENCE</scope>
    <source>
        <strain evidence="2">TBG_1078</strain>
    </source>
</reference>
<feature type="compositionally biased region" description="Low complexity" evidence="1">
    <location>
        <begin position="88"/>
        <end position="98"/>
    </location>
</feature>
<evidence type="ECO:0000313" key="3">
    <source>
        <dbReference type="Proteomes" id="UP000645828"/>
    </source>
</evidence>
<evidence type="ECO:0000256" key="1">
    <source>
        <dbReference type="SAM" id="MobiDB-lite"/>
    </source>
</evidence>
<accession>A0A811ZLI9</accession>
<comment type="caution">
    <text evidence="2">The sequence shown here is derived from an EMBL/GenBank/DDBJ whole genome shotgun (WGS) entry which is preliminary data.</text>
</comment>
<feature type="region of interest" description="Disordered" evidence="1">
    <location>
        <begin position="56"/>
        <end position="378"/>
    </location>
</feature>
<protein>
    <submittedName>
        <fullName evidence="2">(raccoon dog) hypothetical protein</fullName>
    </submittedName>
</protein>
<dbReference type="AlphaFoldDB" id="A0A811ZLI9"/>
<proteinExistence type="predicted"/>
<organism evidence="2 3">
    <name type="scientific">Nyctereutes procyonoides</name>
    <name type="common">Raccoon dog</name>
    <name type="synonym">Canis procyonoides</name>
    <dbReference type="NCBI Taxonomy" id="34880"/>
    <lineage>
        <taxon>Eukaryota</taxon>
        <taxon>Metazoa</taxon>
        <taxon>Chordata</taxon>
        <taxon>Craniata</taxon>
        <taxon>Vertebrata</taxon>
        <taxon>Euteleostomi</taxon>
        <taxon>Mammalia</taxon>
        <taxon>Eutheria</taxon>
        <taxon>Laurasiatheria</taxon>
        <taxon>Carnivora</taxon>
        <taxon>Caniformia</taxon>
        <taxon>Canidae</taxon>
        <taxon>Nyctereutes</taxon>
    </lineage>
</organism>
<feature type="compositionally biased region" description="Polar residues" evidence="1">
    <location>
        <begin position="117"/>
        <end position="130"/>
    </location>
</feature>
<keyword evidence="3" id="KW-1185">Reference proteome</keyword>
<feature type="compositionally biased region" description="Low complexity" evidence="1">
    <location>
        <begin position="216"/>
        <end position="241"/>
    </location>
</feature>
<name>A0A811ZLI9_NYCPR</name>
<feature type="compositionally biased region" description="Basic and acidic residues" evidence="1">
    <location>
        <begin position="134"/>
        <end position="146"/>
    </location>
</feature>
<feature type="compositionally biased region" description="Low complexity" evidence="1">
    <location>
        <begin position="257"/>
        <end position="272"/>
    </location>
</feature>
<feature type="compositionally biased region" description="Basic residues" evidence="1">
    <location>
        <begin position="332"/>
        <end position="344"/>
    </location>
</feature>
<feature type="compositionally biased region" description="Basic residues" evidence="1">
    <location>
        <begin position="288"/>
        <end position="302"/>
    </location>
</feature>
<gene>
    <name evidence="2" type="ORF">NYPRO_LOCUS22355</name>
</gene>
<evidence type="ECO:0000313" key="2">
    <source>
        <dbReference type="EMBL" id="CAD7689561.1"/>
    </source>
</evidence>
<dbReference type="EMBL" id="CAJHUB010000769">
    <property type="protein sequence ID" value="CAD7689561.1"/>
    <property type="molecule type" value="Genomic_DNA"/>
</dbReference>